<evidence type="ECO:0000259" key="10">
    <source>
        <dbReference type="Pfam" id="PF06148"/>
    </source>
</evidence>
<dbReference type="InterPro" id="IPR024603">
    <property type="entry name" value="COG_complex_COG2_C"/>
</dbReference>
<reference evidence="12 13" key="1">
    <citation type="journal article" date="2017" name="Mol. Ecol.">
        <title>Comparative and population genomic landscape of Phellinus noxius: A hypervariable fungus causing root rot in trees.</title>
        <authorList>
            <person name="Chung C.L."/>
            <person name="Lee T.J."/>
            <person name="Akiba M."/>
            <person name="Lee H.H."/>
            <person name="Kuo T.H."/>
            <person name="Liu D."/>
            <person name="Ke H.M."/>
            <person name="Yokoi T."/>
            <person name="Roa M.B."/>
            <person name="Lu M.J."/>
            <person name="Chang Y.Y."/>
            <person name="Ann P.J."/>
            <person name="Tsai J.N."/>
            <person name="Chen C.Y."/>
            <person name="Tzean S.S."/>
            <person name="Ota Y."/>
            <person name="Hattori T."/>
            <person name="Sahashi N."/>
            <person name="Liou R.F."/>
            <person name="Kikuchi T."/>
            <person name="Tsai I.J."/>
        </authorList>
    </citation>
    <scope>NUCLEOTIDE SEQUENCE [LARGE SCALE GENOMIC DNA]</scope>
    <source>
        <strain evidence="12 13">FFPRI411160</strain>
    </source>
</reference>
<dbReference type="GO" id="GO:0006891">
    <property type="term" value="P:intra-Golgi vesicle-mediated transport"/>
    <property type="evidence" value="ECO:0007669"/>
    <property type="project" value="TreeGrafter"/>
</dbReference>
<evidence type="ECO:0000256" key="7">
    <source>
        <dbReference type="ARBA" id="ARBA00023136"/>
    </source>
</evidence>
<comment type="subcellular location">
    <subcellularLocation>
        <location evidence="1">Golgi apparatus membrane</location>
        <topology evidence="1">Peripheral membrane protein</topology>
    </subcellularLocation>
</comment>
<evidence type="ECO:0000256" key="2">
    <source>
        <dbReference type="ARBA" id="ARBA00007603"/>
    </source>
</evidence>
<proteinExistence type="inferred from homology"/>
<dbReference type="GO" id="GO:0000139">
    <property type="term" value="C:Golgi membrane"/>
    <property type="evidence" value="ECO:0007669"/>
    <property type="project" value="UniProtKB-SubCell"/>
</dbReference>
<dbReference type="PANTHER" id="PTHR12961">
    <property type="entry name" value="CONSERVED OLIGOMERIC GOLGI COMPLEX COMPONENT 2"/>
    <property type="match status" value="1"/>
</dbReference>
<dbReference type="Proteomes" id="UP000217199">
    <property type="component" value="Unassembled WGS sequence"/>
</dbReference>
<feature type="domain" description="COG complex component COG2 C-terminal" evidence="11">
    <location>
        <begin position="529"/>
        <end position="866"/>
    </location>
</feature>
<evidence type="ECO:0000256" key="1">
    <source>
        <dbReference type="ARBA" id="ARBA00004395"/>
    </source>
</evidence>
<keyword evidence="13" id="KW-1185">Reference proteome</keyword>
<evidence type="ECO:0000256" key="8">
    <source>
        <dbReference type="ARBA" id="ARBA00031344"/>
    </source>
</evidence>
<feature type="compositionally biased region" description="Polar residues" evidence="9">
    <location>
        <begin position="643"/>
        <end position="659"/>
    </location>
</feature>
<keyword evidence="5" id="KW-0653">Protein transport</keyword>
<dbReference type="PANTHER" id="PTHR12961:SF0">
    <property type="entry name" value="CONSERVED OLIGOMERIC GOLGI COMPLEX SUBUNIT 2"/>
    <property type="match status" value="1"/>
</dbReference>
<evidence type="ECO:0000259" key="11">
    <source>
        <dbReference type="Pfam" id="PF12022"/>
    </source>
</evidence>
<evidence type="ECO:0000256" key="4">
    <source>
        <dbReference type="ARBA" id="ARBA00022448"/>
    </source>
</evidence>
<dbReference type="Pfam" id="PF06148">
    <property type="entry name" value="COG2_N"/>
    <property type="match status" value="1"/>
</dbReference>
<dbReference type="STRING" id="2282107.A0A286UGI7"/>
<evidence type="ECO:0000256" key="5">
    <source>
        <dbReference type="ARBA" id="ARBA00022927"/>
    </source>
</evidence>
<comment type="caution">
    <text evidence="12">The sequence shown here is derived from an EMBL/GenBank/DDBJ whole genome shotgun (WGS) entry which is preliminary data.</text>
</comment>
<feature type="domain" description="Conserved oligomeric Golgi complex subunit 2 N-terminal" evidence="10">
    <location>
        <begin position="54"/>
        <end position="125"/>
    </location>
</feature>
<dbReference type="EMBL" id="NBII01000005">
    <property type="protein sequence ID" value="PAV18721.1"/>
    <property type="molecule type" value="Genomic_DNA"/>
</dbReference>
<dbReference type="InParanoid" id="A0A286UGI7"/>
<dbReference type="GO" id="GO:0015031">
    <property type="term" value="P:protein transport"/>
    <property type="evidence" value="ECO:0007669"/>
    <property type="project" value="UniProtKB-KW"/>
</dbReference>
<keyword evidence="6" id="KW-0333">Golgi apparatus</keyword>
<dbReference type="AlphaFoldDB" id="A0A286UGI7"/>
<dbReference type="InterPro" id="IPR024602">
    <property type="entry name" value="COG_su2_N"/>
</dbReference>
<feature type="region of interest" description="Disordered" evidence="9">
    <location>
        <begin position="629"/>
        <end position="661"/>
    </location>
</feature>
<dbReference type="InterPro" id="IPR009316">
    <property type="entry name" value="COG2"/>
</dbReference>
<accession>A0A286UGI7</accession>
<evidence type="ECO:0000256" key="9">
    <source>
        <dbReference type="SAM" id="MobiDB-lite"/>
    </source>
</evidence>
<evidence type="ECO:0000256" key="3">
    <source>
        <dbReference type="ARBA" id="ARBA00020977"/>
    </source>
</evidence>
<keyword evidence="7" id="KW-0472">Membrane</keyword>
<evidence type="ECO:0000313" key="13">
    <source>
        <dbReference type="Proteomes" id="UP000217199"/>
    </source>
</evidence>
<gene>
    <name evidence="12" type="ORF">PNOK_0556400</name>
</gene>
<protein>
    <recommendedName>
        <fullName evidence="3">Conserved oligomeric Golgi complex subunit 2</fullName>
    </recommendedName>
    <alternativeName>
        <fullName evidence="8">Component of oligomeric Golgi complex 2</fullName>
    </alternativeName>
</protein>
<dbReference type="GO" id="GO:0007030">
    <property type="term" value="P:Golgi organization"/>
    <property type="evidence" value="ECO:0007669"/>
    <property type="project" value="InterPro"/>
</dbReference>
<dbReference type="Pfam" id="PF12022">
    <property type="entry name" value="COG2_C"/>
    <property type="match status" value="1"/>
</dbReference>
<evidence type="ECO:0000313" key="12">
    <source>
        <dbReference type="EMBL" id="PAV18721.1"/>
    </source>
</evidence>
<name>A0A286UGI7_9AGAM</name>
<evidence type="ECO:0000256" key="6">
    <source>
        <dbReference type="ARBA" id="ARBA00023034"/>
    </source>
</evidence>
<keyword evidence="4" id="KW-0813">Transport</keyword>
<comment type="similarity">
    <text evidence="2">Belongs to the COG2 family.</text>
</comment>
<dbReference type="GO" id="GO:0017119">
    <property type="term" value="C:Golgi transport complex"/>
    <property type="evidence" value="ECO:0007669"/>
    <property type="project" value="TreeGrafter"/>
</dbReference>
<dbReference type="OrthoDB" id="332281at2759"/>
<sequence>MSSESQLGLEESTRDPFELNRLAEELAIREARHETNNATRHSASLDLLQLKPLSHDNNYLTASEFNVEDFLLSRSHMSLADLRAELREYLATLKEELVKLINDDYEAFISLSTDLKYEGERLEHIKAPLDGIRSVVLDSQKQLQEIQDTVKVMLERRAALREEKTLLQLLLKISDSVTRLETLLLISAPAESDSSGQIGPSSFSEKMFINDDKSTEKSKGNRSKHLLRIATEYNQLLYHVNKASSENCAFVDEIHWRIDRIKSTLSSDLEHHFATVLLSLTSPEKTSSGSGKPKQIDQDKNRLMSDLIDCLKAYDLLGLWRDAEDVIGREVVRGFVKKTIFPSCLSGPHSPLVPPTPYRQDSFQSFRPPPTPYTPYTAFTSKNNHFFSNPADFDSSMYMLDEGDNPLAGLYNQILKFVSREMKSIMEAADRVGSQTSQNPVGGLDLTMNINDNSSDRGFDILSNVIWIEVSRAIIDDLGHSVFASGKPDEFRKNYETTQAFLRSFEYLAPSLRSVDRLRHHPSFEAFERRWQLPVYFQLRWKEIVGQVEEALESRSLSTGSIRITTSDASFVMSQSNTVWTAICQCWSAEIFIPDLAPRFWRLTLQLIKRYRVWIDSCLPSLDTISKSRTPIVDKGSGPGLPTSRSSTPVPFSDAQSPDKTVEDDKMLYQCANVMQDLKEMEKVVANFWEQQIQQMLPTDLSTEDKEGQPEAVIKSSLRSMTDIIPLLSNQVESILTRRCCEALAPVKSLPGQFRATSQKHMPSKPSAFVPLILRPVKMFFGVDAGDNGAKSLRKDFCVPISSNVVDSVSSRYMNHLSAMRKTEESLRRLRMGKRTGFSLFGGSGTNADEDSRDEERVRKQLILDVEAFGKDAEALGVDLDGSPAFKALNYMVHAGPSEAEAS</sequence>
<organism evidence="12 13">
    <name type="scientific">Pyrrhoderma noxium</name>
    <dbReference type="NCBI Taxonomy" id="2282107"/>
    <lineage>
        <taxon>Eukaryota</taxon>
        <taxon>Fungi</taxon>
        <taxon>Dikarya</taxon>
        <taxon>Basidiomycota</taxon>
        <taxon>Agaricomycotina</taxon>
        <taxon>Agaricomycetes</taxon>
        <taxon>Hymenochaetales</taxon>
        <taxon>Hymenochaetaceae</taxon>
        <taxon>Pyrrhoderma</taxon>
    </lineage>
</organism>